<dbReference type="Proteomes" id="UP000494216">
    <property type="component" value="Unassembled WGS sequence"/>
</dbReference>
<name>A0A8S0WBJ8_9GAMM</name>
<dbReference type="AlphaFoldDB" id="A0A8S0WBJ8"/>
<dbReference type="EMBL" id="CADCXN010000080">
    <property type="protein sequence ID" value="CAA9891743.1"/>
    <property type="molecule type" value="Genomic_DNA"/>
</dbReference>
<accession>A0A8S0WBJ8</accession>
<dbReference type="InterPro" id="IPR047675">
    <property type="entry name" value="Putative_zinc-bd"/>
</dbReference>
<reference evidence="2 3" key="1">
    <citation type="submission" date="2020-02" db="EMBL/GenBank/DDBJ databases">
        <authorList>
            <person name="Hogendoorn C."/>
        </authorList>
    </citation>
    <scope>NUCLEOTIDE SEQUENCE [LARGE SCALE GENOMIC DNA]</scope>
    <source>
        <strain evidence="2">METHB21</strain>
    </source>
</reference>
<organism evidence="2 3">
    <name type="scientific">Candidatus Methylobacter favarea</name>
    <dbReference type="NCBI Taxonomy" id="2707345"/>
    <lineage>
        <taxon>Bacteria</taxon>
        <taxon>Pseudomonadati</taxon>
        <taxon>Pseudomonadota</taxon>
        <taxon>Gammaproteobacteria</taxon>
        <taxon>Methylococcales</taxon>
        <taxon>Methylococcaceae</taxon>
        <taxon>Methylobacter</taxon>
    </lineage>
</organism>
<protein>
    <submittedName>
        <fullName evidence="2">Uncharacterized protein</fullName>
    </submittedName>
</protein>
<feature type="compositionally biased region" description="Basic residues" evidence="1">
    <location>
        <begin position="94"/>
        <end position="104"/>
    </location>
</feature>
<proteinExistence type="predicted"/>
<evidence type="ECO:0000256" key="1">
    <source>
        <dbReference type="SAM" id="MobiDB-lite"/>
    </source>
</evidence>
<keyword evidence="3" id="KW-1185">Reference proteome</keyword>
<sequence length="104" mass="11705">MSTPEQRKRLKEHRLRSQAAFAEWWERDDDYPPPKHDPLPNDLADLVCGVKTQAGTPCKQKGVYDNGRCKWHGGCSTGPKTEAGKKRSAMNGRCPKKKRSHTGC</sequence>
<dbReference type="RefSeq" id="WP_217426527.1">
    <property type="nucleotide sequence ID" value="NZ_CADCXN010000080.1"/>
</dbReference>
<evidence type="ECO:0000313" key="3">
    <source>
        <dbReference type="Proteomes" id="UP000494216"/>
    </source>
</evidence>
<dbReference type="NCBIfam" id="NF041373">
    <property type="entry name" value="HGG_STG"/>
    <property type="match status" value="1"/>
</dbReference>
<feature type="region of interest" description="Disordered" evidence="1">
    <location>
        <begin position="75"/>
        <end position="104"/>
    </location>
</feature>
<evidence type="ECO:0000313" key="2">
    <source>
        <dbReference type="EMBL" id="CAA9891743.1"/>
    </source>
</evidence>
<comment type="caution">
    <text evidence="2">The sequence shown here is derived from an EMBL/GenBank/DDBJ whole genome shotgun (WGS) entry which is preliminary data.</text>
</comment>
<gene>
    <name evidence="2" type="ORF">METHB2_50014</name>
</gene>